<evidence type="ECO:0000313" key="2">
    <source>
        <dbReference type="Proteomes" id="UP001162992"/>
    </source>
</evidence>
<proteinExistence type="predicted"/>
<accession>A0ACC2ENB6</accession>
<organism evidence="1 2">
    <name type="scientific">Diphasiastrum complanatum</name>
    <name type="common">Issler's clubmoss</name>
    <name type="synonym">Lycopodium complanatum</name>
    <dbReference type="NCBI Taxonomy" id="34168"/>
    <lineage>
        <taxon>Eukaryota</taxon>
        <taxon>Viridiplantae</taxon>
        <taxon>Streptophyta</taxon>
        <taxon>Embryophyta</taxon>
        <taxon>Tracheophyta</taxon>
        <taxon>Lycopodiopsida</taxon>
        <taxon>Lycopodiales</taxon>
        <taxon>Lycopodiaceae</taxon>
        <taxon>Lycopodioideae</taxon>
        <taxon>Diphasiastrum</taxon>
    </lineage>
</organism>
<gene>
    <name evidence="1" type="ORF">O6H91_01G014700</name>
</gene>
<evidence type="ECO:0000313" key="1">
    <source>
        <dbReference type="EMBL" id="KAJ7567993.1"/>
    </source>
</evidence>
<reference evidence="2" key="1">
    <citation type="journal article" date="2024" name="Proc. Natl. Acad. Sci. U.S.A.">
        <title>Extraordinary preservation of gene collinearity over three hundred million years revealed in homosporous lycophytes.</title>
        <authorList>
            <person name="Li C."/>
            <person name="Wickell D."/>
            <person name="Kuo L.Y."/>
            <person name="Chen X."/>
            <person name="Nie B."/>
            <person name="Liao X."/>
            <person name="Peng D."/>
            <person name="Ji J."/>
            <person name="Jenkins J."/>
            <person name="Williams M."/>
            <person name="Shu S."/>
            <person name="Plott C."/>
            <person name="Barry K."/>
            <person name="Rajasekar S."/>
            <person name="Grimwood J."/>
            <person name="Han X."/>
            <person name="Sun S."/>
            <person name="Hou Z."/>
            <person name="He W."/>
            <person name="Dai G."/>
            <person name="Sun C."/>
            <person name="Schmutz J."/>
            <person name="Leebens-Mack J.H."/>
            <person name="Li F.W."/>
            <person name="Wang L."/>
        </authorList>
    </citation>
    <scope>NUCLEOTIDE SEQUENCE [LARGE SCALE GENOMIC DNA]</scope>
    <source>
        <strain evidence="2">cv. PW_Plant_1</strain>
    </source>
</reference>
<keyword evidence="2" id="KW-1185">Reference proteome</keyword>
<comment type="caution">
    <text evidence="1">The sequence shown here is derived from an EMBL/GenBank/DDBJ whole genome shotgun (WGS) entry which is preliminary data.</text>
</comment>
<dbReference type="EMBL" id="CM055092">
    <property type="protein sequence ID" value="KAJ7567993.1"/>
    <property type="molecule type" value="Genomic_DNA"/>
</dbReference>
<protein>
    <submittedName>
        <fullName evidence="1">Uncharacterized protein</fullName>
    </submittedName>
</protein>
<name>A0ACC2ENB6_DIPCM</name>
<dbReference type="Proteomes" id="UP001162992">
    <property type="component" value="Chromosome 1"/>
</dbReference>
<sequence length="1939" mass="215281">MSPMLRSLRRRGRPAYKNVSDGSVRVKNEPLAGEKRKPPDLGPAPTVRSQSKDSETDAFAGIKGVQKHTLLVRKKSKTGCDGTHRTTRASATSTPSAPASIVSPKKNSGACSVIPPSGRSILQTDFIIAPDVSYPSPQSLITKCDGKEAQEKEALQKSEQRVLRPRGSPRVDLTQLTRERKRFVELKLSDGDAQKILGRRIKVWWPLDSCWYYGLAKEYDSVKNSHLIVYDDGDEEWLDLRTERYRLQMRPGEMLGRLQTPGSMRKAYAAVASCGDGQIRKEEDERIRTEAEKNCAESDDDQLIIGDVFRRIENLGQAFDHANDEAFQPSQLPNDQKVCNGSFLDRPFERNFDRNGNRSSGFQTSCKVTSVYARRRHSSSNDKLHGLNMSSGQQSNDLPASENKAVSLATTSTSLLTESERSIQDLEGGNVSFGINQFDVLSSQGFDGLTNNGSMDVISSNIAYSEIPGYVEAPLTIHVAGPGSETWDDDVVRPIVEAGNSSNLVKQIVGAPSYQTGDVVQDFHLGNGGLVISLQKSTRPNKPPADLIVGCTRLATEMHVASKGCDGIDSQVSSSQHCREEMKWSEYPGRYISLGHFFLQNIRLDVPKLVLDFFGRGLRSLERNLCEEVLRRSYANRVRAQTLIAKQSFCRQLVIDQSFGGDALYSMILEWQSSQFENIMTVKEDRFDKIQHMKLNGGRTEVHDVGIGTGCDAVVFFETGDWPLSLKRSSSCLVMQQKLLYGSAKGFYCNETRSIAAFVRDGDSLQVEFNRSLGIIPIVVKVISGGSACLANILESLREILNGSIIFDSGPVSRCLDEAGISTRRFSQVSMEHSDEVGASTSSAKPTRELVVNKGGSSAGKKNYGRLMETMSLKFAVSEPLNPLMEETWQLLIGKNGFHLSLSHILSIFMARNVAFMLSTSSLYVRINGHRDLVKIGRSIKYAVRAEQMSSNLDVQSISKRRFSHVKKRRRSDKISKCDIYCVTGDLVEGITCADGSADCQDHSKLGKRRKFDTERSNGTIAKADEIHRFFNDVNEQTYGSSASSLGEKTYFITTVSRPNAPKLLRLSSSSEVPTLLHRNFSEERKSNESKQMNICKEVGSSKVTLKPILSRVNGERKQLPRESSVSFHFPHSNHGDEFSDSSPRILDTSGIDEENAMNMNTRGKRHDHKLEFGSAVDDSLQDGRKRRKKVSSFVENELDAREELFGRSDSLYLSSPGNKADGAFENMQYRDSETESLNCTANILFVQNDRGWRELGARVELLLVGNTWVLSIRCHSESLFTHKAEQSVPSASINRYTHAMMWKGGKDWSLEFEDRRQWFIFKEMHQICFQRNTKAASVRHIPIPGVLYVQESLTVNSDHPFVRPEHNYICQKQGEVDAALSCSRAIYDLDSEDEEWLAQGNKESTMMGTGPLLNIRDETLEAIIEKLEKASHINHQDMFSSDEALEICQGLGPADVIKAVHTYWIAKRWSKGMPLVRYFQQPAPWERYQRQLQKWEAEVKNMQQDSHLAHRSLSTSFPQRPPWFAFCLRPRGLEVPNKVQKQRSQKKLGSGGTIPRSWASAISLNPVTDGLVGSPVDRRLSDEHPEEHFTGLKNTNSHAFVEDSDFGESFFDLEDASVMNGGKVRPGNGSTYFDKLLSSDTGLKVLRKNSGSGRQRWNGKKAGRKGKKKRIFAMDEDFMPKGRGKSRKRLRMLQNVGISKGIEGHAKVGPSMFTPLSPLSNSMLRSSDLTGSTVPISDLDLEAVALAKAAVARKAAHVAARKRAKAQALYAVADAAMRKAVSAMIAAEVIEAERRAGVASTSQEKQSQLGLLSNKHPHIANDMTDPPSYMGIGSKKKSKLGGGEDFGTERSAPWQQFSKKTVKSSSNMVLRGSSVKKDLMINTEDTLLPIASWSHELGAGIGTKLIHTGEVSPQTSLRHTSGLGTVSDCASRCFEGVA</sequence>